<dbReference type="Pfam" id="PF01565">
    <property type="entry name" value="FAD_binding_4"/>
    <property type="match status" value="1"/>
</dbReference>
<feature type="domain" description="FAD-binding PCMH-type" evidence="9">
    <location>
        <begin position="69"/>
        <end position="243"/>
    </location>
</feature>
<dbReference type="EMBL" id="SDRB02010142">
    <property type="protein sequence ID" value="THG07297.1"/>
    <property type="molecule type" value="Genomic_DNA"/>
</dbReference>
<dbReference type="STRING" id="542762.A0A4V3WM48"/>
<dbReference type="InterPro" id="IPR016166">
    <property type="entry name" value="FAD-bd_PCMH"/>
</dbReference>
<dbReference type="Gene3D" id="3.40.462.20">
    <property type="match status" value="1"/>
</dbReference>
<evidence type="ECO:0000256" key="6">
    <source>
        <dbReference type="ARBA" id="ARBA00023157"/>
    </source>
</evidence>
<dbReference type="GO" id="GO:0016491">
    <property type="term" value="F:oxidoreductase activity"/>
    <property type="evidence" value="ECO:0007669"/>
    <property type="project" value="InterPro"/>
</dbReference>
<comment type="caution">
    <text evidence="10">The sequence shown here is derived from an EMBL/GenBank/DDBJ whole genome shotgun (WGS) entry which is preliminary data.</text>
</comment>
<dbReference type="GO" id="GO:0071949">
    <property type="term" value="F:FAD binding"/>
    <property type="evidence" value="ECO:0007669"/>
    <property type="project" value="InterPro"/>
</dbReference>
<evidence type="ECO:0000256" key="2">
    <source>
        <dbReference type="ARBA" id="ARBA00005466"/>
    </source>
</evidence>
<dbReference type="PROSITE" id="PS51387">
    <property type="entry name" value="FAD_PCMH"/>
    <property type="match status" value="1"/>
</dbReference>
<evidence type="ECO:0000256" key="8">
    <source>
        <dbReference type="SAM" id="SignalP"/>
    </source>
</evidence>
<dbReference type="FunFam" id="3.30.43.10:FF:000004">
    <property type="entry name" value="Berberine bridge enzyme-like 15"/>
    <property type="match status" value="1"/>
</dbReference>
<reference evidence="10 11" key="1">
    <citation type="journal article" date="2018" name="Proc. Natl. Acad. Sci. U.S.A.">
        <title>Draft genome sequence of Camellia sinensis var. sinensis provides insights into the evolution of the tea genome and tea quality.</title>
        <authorList>
            <person name="Wei C."/>
            <person name="Yang H."/>
            <person name="Wang S."/>
            <person name="Zhao J."/>
            <person name="Liu C."/>
            <person name="Gao L."/>
            <person name="Xia E."/>
            <person name="Lu Y."/>
            <person name="Tai Y."/>
            <person name="She G."/>
            <person name="Sun J."/>
            <person name="Cao H."/>
            <person name="Tong W."/>
            <person name="Gao Q."/>
            <person name="Li Y."/>
            <person name="Deng W."/>
            <person name="Jiang X."/>
            <person name="Wang W."/>
            <person name="Chen Q."/>
            <person name="Zhang S."/>
            <person name="Li H."/>
            <person name="Wu J."/>
            <person name="Wang P."/>
            <person name="Li P."/>
            <person name="Shi C."/>
            <person name="Zheng F."/>
            <person name="Jian J."/>
            <person name="Huang B."/>
            <person name="Shan D."/>
            <person name="Shi M."/>
            <person name="Fang C."/>
            <person name="Yue Y."/>
            <person name="Li F."/>
            <person name="Li D."/>
            <person name="Wei S."/>
            <person name="Han B."/>
            <person name="Jiang C."/>
            <person name="Yin Y."/>
            <person name="Xia T."/>
            <person name="Zhang Z."/>
            <person name="Bennetzen J.L."/>
            <person name="Zhao S."/>
            <person name="Wan X."/>
        </authorList>
    </citation>
    <scope>NUCLEOTIDE SEQUENCE [LARGE SCALE GENOMIC DNA]</scope>
    <source>
        <strain evidence="11">cv. Shuchazao</strain>
        <tissue evidence="10">Leaf</tissue>
    </source>
</reference>
<evidence type="ECO:0000256" key="7">
    <source>
        <dbReference type="ARBA" id="ARBA00023180"/>
    </source>
</evidence>
<dbReference type="InterPro" id="IPR006094">
    <property type="entry name" value="Oxid_FAD_bind_N"/>
</dbReference>
<dbReference type="Gene3D" id="3.30.465.10">
    <property type="match status" value="1"/>
</dbReference>
<dbReference type="SUPFAM" id="SSF56176">
    <property type="entry name" value="FAD-binding/transporter-associated domain-like"/>
    <property type="match status" value="1"/>
</dbReference>
<dbReference type="Proteomes" id="UP000306102">
    <property type="component" value="Unassembled WGS sequence"/>
</dbReference>
<organism evidence="10 11">
    <name type="scientific">Camellia sinensis var. sinensis</name>
    <name type="common">China tea</name>
    <dbReference type="NCBI Taxonomy" id="542762"/>
    <lineage>
        <taxon>Eukaryota</taxon>
        <taxon>Viridiplantae</taxon>
        <taxon>Streptophyta</taxon>
        <taxon>Embryophyta</taxon>
        <taxon>Tracheophyta</taxon>
        <taxon>Spermatophyta</taxon>
        <taxon>Magnoliopsida</taxon>
        <taxon>eudicotyledons</taxon>
        <taxon>Gunneridae</taxon>
        <taxon>Pentapetalae</taxon>
        <taxon>asterids</taxon>
        <taxon>Ericales</taxon>
        <taxon>Theaceae</taxon>
        <taxon>Camellia</taxon>
    </lineage>
</organism>
<dbReference type="InterPro" id="IPR016169">
    <property type="entry name" value="FAD-bd_PCMH_sub2"/>
</dbReference>
<evidence type="ECO:0000313" key="10">
    <source>
        <dbReference type="EMBL" id="THG07297.1"/>
    </source>
</evidence>
<dbReference type="Gene3D" id="3.30.43.10">
    <property type="entry name" value="Uridine Diphospho-n-acetylenolpyruvylglucosamine Reductase, domain 2"/>
    <property type="match status" value="1"/>
</dbReference>
<evidence type="ECO:0000259" key="9">
    <source>
        <dbReference type="PROSITE" id="PS51387"/>
    </source>
</evidence>
<evidence type="ECO:0000256" key="1">
    <source>
        <dbReference type="ARBA" id="ARBA00001974"/>
    </source>
</evidence>
<proteinExistence type="inferred from homology"/>
<dbReference type="InterPro" id="IPR012951">
    <property type="entry name" value="BBE"/>
</dbReference>
<evidence type="ECO:0000256" key="4">
    <source>
        <dbReference type="ARBA" id="ARBA00022729"/>
    </source>
</evidence>
<keyword evidence="3" id="KW-0285">Flavoprotein</keyword>
<sequence length="544" mass="61414">MGVLELVSLLLLPLLWATCNAIHEDFLQCMTIHCRGCIDTSKYIHTPTSPSYTSLLQSSQQNPRWLNSTTSKPLLIITPYKESQIQASIICTKKHGLQTRVRSGGHDYEGLSYLSNTPFAIIDLINLRSISIDIEAETAWVQSGATIGELYYSIANKSGVHGFPAGLCPSVGIGGHFSGGGFGTMLRKYGLAADNVVDAYLVDVHGRLLDRETMGEDLFWAIRGGGGASFGIIVSWKIKLVRVPPIVTVFNIDKKLHQEEQGGGATMTKLVHRWQHIAHKLPEDLFIRIVIQVVDDGESQGGSQNKAIKASFNSLFLGRIDELIPAMNKSFPQLGLQAENCTEMTWIESVLYFAGYPIGQPLDALLNRTTQYKSYFKAKSDFVTQPIPQSGLQGIWERLLQENIAFMIMDPYGGKMNNILKFELPFPHRKGNLYNTQYLVKWEGDDGVRARNKHIHWIRSLYRYMRQFVSRSPRAAYLNYRDLDLGINQQGNTTNYSQAKVWGRKYFKDNFKRLARVKTKVDPKNFFRNEQSIPLLPAMKRKVI</sequence>
<feature type="signal peptide" evidence="8">
    <location>
        <begin position="1"/>
        <end position="21"/>
    </location>
</feature>
<evidence type="ECO:0000256" key="3">
    <source>
        <dbReference type="ARBA" id="ARBA00022630"/>
    </source>
</evidence>
<evidence type="ECO:0000256" key="5">
    <source>
        <dbReference type="ARBA" id="ARBA00022827"/>
    </source>
</evidence>
<keyword evidence="5" id="KW-0274">FAD</keyword>
<feature type="chain" id="PRO_5020297288" description="FAD-binding PCMH-type domain-containing protein" evidence="8">
    <location>
        <begin position="22"/>
        <end position="544"/>
    </location>
</feature>
<dbReference type="InterPro" id="IPR016167">
    <property type="entry name" value="FAD-bd_PCMH_sub1"/>
</dbReference>
<dbReference type="Pfam" id="PF08031">
    <property type="entry name" value="BBE"/>
    <property type="match status" value="1"/>
</dbReference>
<evidence type="ECO:0000313" key="11">
    <source>
        <dbReference type="Proteomes" id="UP000306102"/>
    </source>
</evidence>
<keyword evidence="7" id="KW-0325">Glycoprotein</keyword>
<keyword evidence="6" id="KW-1015">Disulfide bond</keyword>
<comment type="similarity">
    <text evidence="2">Belongs to the oxygen-dependent FAD-linked oxidoreductase family.</text>
</comment>
<keyword evidence="11" id="KW-1185">Reference proteome</keyword>
<name>A0A4V3WM48_CAMSN</name>
<gene>
    <name evidence="10" type="ORF">TEA_001887</name>
</gene>
<comment type="cofactor">
    <cofactor evidence="1">
        <name>FAD</name>
        <dbReference type="ChEBI" id="CHEBI:57692"/>
    </cofactor>
</comment>
<dbReference type="AlphaFoldDB" id="A0A4V3WM48"/>
<keyword evidence="4 8" id="KW-0732">Signal</keyword>
<accession>A0A4V3WM48</accession>
<protein>
    <recommendedName>
        <fullName evidence="9">FAD-binding PCMH-type domain-containing protein</fullName>
    </recommendedName>
</protein>
<dbReference type="PANTHER" id="PTHR32448">
    <property type="entry name" value="OS08G0158400 PROTEIN"/>
    <property type="match status" value="1"/>
</dbReference>
<dbReference type="InterPro" id="IPR036318">
    <property type="entry name" value="FAD-bd_PCMH-like_sf"/>
</dbReference>